<dbReference type="PROSITE" id="PS51318">
    <property type="entry name" value="TAT"/>
    <property type="match status" value="1"/>
</dbReference>
<dbReference type="InterPro" id="IPR030678">
    <property type="entry name" value="Peptide/Ni-bd"/>
</dbReference>
<dbReference type="InterPro" id="IPR000914">
    <property type="entry name" value="SBP_5_dom"/>
</dbReference>
<dbReference type="Gene3D" id="3.40.190.10">
    <property type="entry name" value="Periplasmic binding protein-like II"/>
    <property type="match status" value="1"/>
</dbReference>
<evidence type="ECO:0000313" key="6">
    <source>
        <dbReference type="Proteomes" id="UP000246050"/>
    </source>
</evidence>
<dbReference type="Proteomes" id="UP000246050">
    <property type="component" value="Unassembled WGS sequence"/>
</dbReference>
<keyword evidence="2" id="KW-0813">Transport</keyword>
<dbReference type="InterPro" id="IPR039424">
    <property type="entry name" value="SBP_5"/>
</dbReference>
<evidence type="ECO:0000313" key="5">
    <source>
        <dbReference type="EMBL" id="PWR13605.1"/>
    </source>
</evidence>
<sequence length="540" mass="59559">MDASNNIGNRTPGGLSRRNLLKYSALGVSLAGVSSLLAACGGEEGAGANISTKLLRIHLDEDISNLDPAFNAGHTNTTVRANIFEHLVTYRPDKFELVNELAEKFEPSSDGLRYDFTLKKGIQFHGGYGELTAEDVKFSYERIAGLTEPKIKSAYRSDWIALKGVEVHDKYSGTIVLKEPFAPLLATTLPVGSGEIVSKRAVEERGEAFGTSPIGTGPYEFVEWKRNQQVVLKKFANYGGAANYADKPLWGELRFVVIAEDNPTTIALETDELDFAVLGPTTVARVKKNNSFEVIEKTSLRYNWIGINAGHPNFKNKDVRLAVIHGIDVPSIIAGAFNGQWTRATGIVAPGMPIGYWKDAPVYQRDLAKAKEFLAKAGAQGMKIEMSVSTGTPGGAKVAEIVQANLNEVGFDVKVLVQEGGVFNQATPEANAQKQLFYMSYSTKPDPSWSTKWFTSDQIGEWNWMNWDNKEFTRLHNEALVEIDPAKRNEMYIRMQQLMDEDAVALWVAWPTASLAKRKGLKAPVRPDGDFIPWTFGRDA</sequence>
<name>A0A317DL11_9ACTN</name>
<dbReference type="PIRSF" id="PIRSF002741">
    <property type="entry name" value="MppA"/>
    <property type="match status" value="1"/>
</dbReference>
<comment type="similarity">
    <text evidence="1">Belongs to the bacterial solute-binding protein 5 family.</text>
</comment>
<keyword evidence="3" id="KW-0732">Signal</keyword>
<proteinExistence type="inferred from homology"/>
<protein>
    <recommendedName>
        <fullName evidence="4">Solute-binding protein family 5 domain-containing protein</fullName>
    </recommendedName>
</protein>
<dbReference type="SUPFAM" id="SSF53850">
    <property type="entry name" value="Periplasmic binding protein-like II"/>
    <property type="match status" value="1"/>
</dbReference>
<dbReference type="PANTHER" id="PTHR30290:SF9">
    <property type="entry name" value="OLIGOPEPTIDE-BINDING PROTEIN APPA"/>
    <property type="match status" value="1"/>
</dbReference>
<evidence type="ECO:0000256" key="3">
    <source>
        <dbReference type="ARBA" id="ARBA00022729"/>
    </source>
</evidence>
<comment type="caution">
    <text evidence="5">The sequence shown here is derived from an EMBL/GenBank/DDBJ whole genome shotgun (WGS) entry which is preliminary data.</text>
</comment>
<dbReference type="CDD" id="cd00995">
    <property type="entry name" value="PBP2_NikA_DppA_OppA_like"/>
    <property type="match status" value="1"/>
</dbReference>
<evidence type="ECO:0000256" key="1">
    <source>
        <dbReference type="ARBA" id="ARBA00005695"/>
    </source>
</evidence>
<dbReference type="GO" id="GO:0043190">
    <property type="term" value="C:ATP-binding cassette (ABC) transporter complex"/>
    <property type="evidence" value="ECO:0007669"/>
    <property type="project" value="InterPro"/>
</dbReference>
<dbReference type="EMBL" id="QGKS01000258">
    <property type="protein sequence ID" value="PWR13605.1"/>
    <property type="molecule type" value="Genomic_DNA"/>
</dbReference>
<dbReference type="Gene3D" id="3.90.76.10">
    <property type="entry name" value="Dipeptide-binding Protein, Domain 1"/>
    <property type="match status" value="1"/>
</dbReference>
<dbReference type="GO" id="GO:0042597">
    <property type="term" value="C:periplasmic space"/>
    <property type="evidence" value="ECO:0007669"/>
    <property type="project" value="UniProtKB-ARBA"/>
</dbReference>
<dbReference type="GO" id="GO:0015833">
    <property type="term" value="P:peptide transport"/>
    <property type="evidence" value="ECO:0007669"/>
    <property type="project" value="TreeGrafter"/>
</dbReference>
<dbReference type="Pfam" id="PF00496">
    <property type="entry name" value="SBP_bac_5"/>
    <property type="match status" value="1"/>
</dbReference>
<accession>A0A317DL11</accession>
<dbReference type="Gene3D" id="3.10.105.10">
    <property type="entry name" value="Dipeptide-binding Protein, Domain 3"/>
    <property type="match status" value="1"/>
</dbReference>
<evidence type="ECO:0000256" key="2">
    <source>
        <dbReference type="ARBA" id="ARBA00022448"/>
    </source>
</evidence>
<dbReference type="OrthoDB" id="5240629at2"/>
<dbReference type="RefSeq" id="WP_109803035.1">
    <property type="nucleotide sequence ID" value="NZ_QGKS01000258.1"/>
</dbReference>
<dbReference type="AlphaFoldDB" id="A0A317DL11"/>
<feature type="domain" description="Solute-binding protein family 5" evidence="4">
    <location>
        <begin position="96"/>
        <end position="458"/>
    </location>
</feature>
<dbReference type="InterPro" id="IPR006311">
    <property type="entry name" value="TAT_signal"/>
</dbReference>
<gene>
    <name evidence="5" type="ORF">DKT69_19915</name>
</gene>
<reference evidence="5 6" key="1">
    <citation type="submission" date="2018-05" db="EMBL/GenBank/DDBJ databases">
        <title>Micromonosporas from Atacama Desert.</title>
        <authorList>
            <person name="Carro L."/>
            <person name="Golinska P."/>
            <person name="Klenk H.-P."/>
            <person name="Goodfellow M."/>
        </authorList>
    </citation>
    <scope>NUCLEOTIDE SEQUENCE [LARGE SCALE GENOMIC DNA]</scope>
    <source>
        <strain evidence="5 6">4G51</strain>
    </source>
</reference>
<dbReference type="GO" id="GO:1904680">
    <property type="term" value="F:peptide transmembrane transporter activity"/>
    <property type="evidence" value="ECO:0007669"/>
    <property type="project" value="TreeGrafter"/>
</dbReference>
<organism evidence="5 6">
    <name type="scientific">Micromonospora sicca</name>
    <dbReference type="NCBI Taxonomy" id="2202420"/>
    <lineage>
        <taxon>Bacteria</taxon>
        <taxon>Bacillati</taxon>
        <taxon>Actinomycetota</taxon>
        <taxon>Actinomycetes</taxon>
        <taxon>Micromonosporales</taxon>
        <taxon>Micromonosporaceae</taxon>
        <taxon>Micromonospora</taxon>
    </lineage>
</organism>
<evidence type="ECO:0000259" key="4">
    <source>
        <dbReference type="Pfam" id="PF00496"/>
    </source>
</evidence>
<dbReference type="PANTHER" id="PTHR30290">
    <property type="entry name" value="PERIPLASMIC BINDING COMPONENT OF ABC TRANSPORTER"/>
    <property type="match status" value="1"/>
</dbReference>